<feature type="region of interest" description="Disordered" evidence="1">
    <location>
        <begin position="1"/>
        <end position="80"/>
    </location>
</feature>
<proteinExistence type="predicted"/>
<evidence type="ECO:0000256" key="1">
    <source>
        <dbReference type="SAM" id="MobiDB-lite"/>
    </source>
</evidence>
<evidence type="ECO:0000313" key="2">
    <source>
        <dbReference type="EMBL" id="KAK4239138.1"/>
    </source>
</evidence>
<reference evidence="2" key="2">
    <citation type="submission" date="2023-05" db="EMBL/GenBank/DDBJ databases">
        <authorList>
            <consortium name="Lawrence Berkeley National Laboratory"/>
            <person name="Steindorff A."/>
            <person name="Hensen N."/>
            <person name="Bonometti L."/>
            <person name="Westerberg I."/>
            <person name="Brannstrom I.O."/>
            <person name="Guillou S."/>
            <person name="Cros-Aarteil S."/>
            <person name="Calhoun S."/>
            <person name="Haridas S."/>
            <person name="Kuo A."/>
            <person name="Mondo S."/>
            <person name="Pangilinan J."/>
            <person name="Riley R."/>
            <person name="Labutti K."/>
            <person name="Andreopoulos B."/>
            <person name="Lipzen A."/>
            <person name="Chen C."/>
            <person name="Yanf M."/>
            <person name="Daum C."/>
            <person name="Ng V."/>
            <person name="Clum A."/>
            <person name="Ohm R."/>
            <person name="Martin F."/>
            <person name="Silar P."/>
            <person name="Natvig D."/>
            <person name="Lalanne C."/>
            <person name="Gautier V."/>
            <person name="Ament-Velasquez S.L."/>
            <person name="Kruys A."/>
            <person name="Hutchinson M.I."/>
            <person name="Powell A.J."/>
            <person name="Barry K."/>
            <person name="Miller A.N."/>
            <person name="Grigoriev I.V."/>
            <person name="Debuchy R."/>
            <person name="Gladieux P."/>
            <person name="Thoren M.H."/>
            <person name="Johannesson H."/>
        </authorList>
    </citation>
    <scope>NUCLEOTIDE SEQUENCE</scope>
    <source>
        <strain evidence="2">CBS 532.94</strain>
    </source>
</reference>
<accession>A0AAN7CDS8</accession>
<name>A0AAN7CDS8_9PEZI</name>
<evidence type="ECO:0000313" key="3">
    <source>
        <dbReference type="Proteomes" id="UP001303760"/>
    </source>
</evidence>
<feature type="compositionally biased region" description="Polar residues" evidence="1">
    <location>
        <begin position="10"/>
        <end position="52"/>
    </location>
</feature>
<keyword evidence="3" id="KW-1185">Reference proteome</keyword>
<feature type="compositionally biased region" description="Basic and acidic residues" evidence="1">
    <location>
        <begin position="55"/>
        <end position="64"/>
    </location>
</feature>
<feature type="region of interest" description="Disordered" evidence="1">
    <location>
        <begin position="134"/>
        <end position="159"/>
    </location>
</feature>
<reference evidence="2" key="1">
    <citation type="journal article" date="2023" name="Mol. Phylogenet. Evol.">
        <title>Genome-scale phylogeny and comparative genomics of the fungal order Sordariales.</title>
        <authorList>
            <person name="Hensen N."/>
            <person name="Bonometti L."/>
            <person name="Westerberg I."/>
            <person name="Brannstrom I.O."/>
            <person name="Guillou S."/>
            <person name="Cros-Aarteil S."/>
            <person name="Calhoun S."/>
            <person name="Haridas S."/>
            <person name="Kuo A."/>
            <person name="Mondo S."/>
            <person name="Pangilinan J."/>
            <person name="Riley R."/>
            <person name="LaButti K."/>
            <person name="Andreopoulos B."/>
            <person name="Lipzen A."/>
            <person name="Chen C."/>
            <person name="Yan M."/>
            <person name="Daum C."/>
            <person name="Ng V."/>
            <person name="Clum A."/>
            <person name="Steindorff A."/>
            <person name="Ohm R.A."/>
            <person name="Martin F."/>
            <person name="Silar P."/>
            <person name="Natvig D.O."/>
            <person name="Lalanne C."/>
            <person name="Gautier V."/>
            <person name="Ament-Velasquez S.L."/>
            <person name="Kruys A."/>
            <person name="Hutchinson M.I."/>
            <person name="Powell A.J."/>
            <person name="Barry K."/>
            <person name="Miller A.N."/>
            <person name="Grigoriev I.V."/>
            <person name="Debuchy R."/>
            <person name="Gladieux P."/>
            <person name="Hiltunen Thoren M."/>
            <person name="Johannesson H."/>
        </authorList>
    </citation>
    <scope>NUCLEOTIDE SEQUENCE</scope>
    <source>
        <strain evidence="2">CBS 532.94</strain>
    </source>
</reference>
<organism evidence="2 3">
    <name type="scientific">Achaetomium macrosporum</name>
    <dbReference type="NCBI Taxonomy" id="79813"/>
    <lineage>
        <taxon>Eukaryota</taxon>
        <taxon>Fungi</taxon>
        <taxon>Dikarya</taxon>
        <taxon>Ascomycota</taxon>
        <taxon>Pezizomycotina</taxon>
        <taxon>Sordariomycetes</taxon>
        <taxon>Sordariomycetidae</taxon>
        <taxon>Sordariales</taxon>
        <taxon>Chaetomiaceae</taxon>
        <taxon>Achaetomium</taxon>
    </lineage>
</organism>
<dbReference type="AlphaFoldDB" id="A0AAN7CDS8"/>
<feature type="compositionally biased region" description="Low complexity" evidence="1">
    <location>
        <begin position="146"/>
        <end position="159"/>
    </location>
</feature>
<dbReference type="Proteomes" id="UP001303760">
    <property type="component" value="Unassembled WGS sequence"/>
</dbReference>
<sequence>MADRHAPSSRLYTSGVSMARSGVTSTTQSVRRNLFQTQQLTRRPPANASTPSDALHLDDDAQKEHQHRGQFQSHEGHFTEDDIVVRDHNGEIELDDPPTPVDETVDMEALNAQYENEKERKRLAEAVKQHQIGQHSVPAHPEGKESSSFPSCSTTSSKCSGGHIPCVLRLAKTRYFASTTELLEAVKASLRAKVAALDEDNWLYERQEPPAQ</sequence>
<gene>
    <name evidence="2" type="ORF">C8A03DRAFT_14464</name>
</gene>
<comment type="caution">
    <text evidence="2">The sequence shown here is derived from an EMBL/GenBank/DDBJ whole genome shotgun (WGS) entry which is preliminary data.</text>
</comment>
<protein>
    <submittedName>
        <fullName evidence="2">Uncharacterized protein</fullName>
    </submittedName>
</protein>
<dbReference type="EMBL" id="MU860072">
    <property type="protein sequence ID" value="KAK4239138.1"/>
    <property type="molecule type" value="Genomic_DNA"/>
</dbReference>